<protein>
    <submittedName>
        <fullName evidence="1">Uncharacterized protein</fullName>
    </submittedName>
</protein>
<dbReference type="InterPro" id="IPR000653">
    <property type="entry name" value="DegT/StrS_aminotransferase"/>
</dbReference>
<evidence type="ECO:0000313" key="2">
    <source>
        <dbReference type="Proteomes" id="UP001208570"/>
    </source>
</evidence>
<dbReference type="Proteomes" id="UP001208570">
    <property type="component" value="Unassembled WGS sequence"/>
</dbReference>
<dbReference type="AlphaFoldDB" id="A0AAD9N2A4"/>
<evidence type="ECO:0000313" key="1">
    <source>
        <dbReference type="EMBL" id="KAK2152426.1"/>
    </source>
</evidence>
<dbReference type="PANTHER" id="PTHR30244:SF34">
    <property type="entry name" value="DTDP-4-AMINO-4,6-DIDEOXYGALACTOSE TRANSAMINASE"/>
    <property type="match status" value="1"/>
</dbReference>
<dbReference type="InterPro" id="IPR015424">
    <property type="entry name" value="PyrdxlP-dep_Trfase"/>
</dbReference>
<accession>A0AAD9N2A4</accession>
<dbReference type="EMBL" id="JAODUP010000329">
    <property type="protein sequence ID" value="KAK2152426.1"/>
    <property type="molecule type" value="Genomic_DNA"/>
</dbReference>
<keyword evidence="2" id="KW-1185">Reference proteome</keyword>
<dbReference type="Gene3D" id="3.40.640.10">
    <property type="entry name" value="Type I PLP-dependent aspartate aminotransferase-like (Major domain)"/>
    <property type="match status" value="1"/>
</dbReference>
<name>A0AAD9N2A4_9ANNE</name>
<dbReference type="GO" id="GO:0000271">
    <property type="term" value="P:polysaccharide biosynthetic process"/>
    <property type="evidence" value="ECO:0007669"/>
    <property type="project" value="TreeGrafter"/>
</dbReference>
<dbReference type="GO" id="GO:0008483">
    <property type="term" value="F:transaminase activity"/>
    <property type="evidence" value="ECO:0007669"/>
    <property type="project" value="TreeGrafter"/>
</dbReference>
<dbReference type="FunFam" id="3.40.640.10:FF:000227">
    <property type="entry name" value="Predicted protein"/>
    <property type="match status" value="1"/>
</dbReference>
<reference evidence="1" key="1">
    <citation type="journal article" date="2023" name="Mol. Biol. Evol.">
        <title>Third-Generation Sequencing Reveals the Adaptive Role of the Epigenome in Three Deep-Sea Polychaetes.</title>
        <authorList>
            <person name="Perez M."/>
            <person name="Aroh O."/>
            <person name="Sun Y."/>
            <person name="Lan Y."/>
            <person name="Juniper S.K."/>
            <person name="Young C.R."/>
            <person name="Angers B."/>
            <person name="Qian P.Y."/>
        </authorList>
    </citation>
    <scope>NUCLEOTIDE SEQUENCE</scope>
    <source>
        <strain evidence="1">P08H-3</strain>
    </source>
</reference>
<dbReference type="PANTHER" id="PTHR30244">
    <property type="entry name" value="TRANSAMINASE"/>
    <property type="match status" value="1"/>
</dbReference>
<dbReference type="SUPFAM" id="SSF53383">
    <property type="entry name" value="PLP-dependent transferases"/>
    <property type="match status" value="1"/>
</dbReference>
<organism evidence="1 2">
    <name type="scientific">Paralvinella palmiformis</name>
    <dbReference type="NCBI Taxonomy" id="53620"/>
    <lineage>
        <taxon>Eukaryota</taxon>
        <taxon>Metazoa</taxon>
        <taxon>Spiralia</taxon>
        <taxon>Lophotrochozoa</taxon>
        <taxon>Annelida</taxon>
        <taxon>Polychaeta</taxon>
        <taxon>Sedentaria</taxon>
        <taxon>Canalipalpata</taxon>
        <taxon>Terebellida</taxon>
        <taxon>Terebelliformia</taxon>
        <taxon>Alvinellidae</taxon>
        <taxon>Paralvinella</taxon>
    </lineage>
</organism>
<proteinExistence type="predicted"/>
<sequence length="438" mass="50418">MSLSDTLPYSCLFLDCSCKDIFHAASNCVRRRVNRSDVISQLQQIWTTPVDKRPVLPCLSVRTALDLFFSVMNFPQGSEIIISAMNIPDIVCILHHHGLKIVTIDVAMETMAPKTEWLEDLITEKTVAILVAHLYGKWFNLDPFILVAKRHKLCIIEDCAEVFYGLKHVGHVEADITLFSFGVIKHCTAFGGAIAKIRDEQVYNKMHYLYSTFPSQAHSNYLSKVLKYSLIYLLLNCPKNLRFVLYFSRKIGFDVKNYMVSCLRGFPQDLIRKLRYQPCTALLIQMHQRFYSFSFPDFSLANTKGDYVCHRLPEDVIHVGTEAKINNYWLFPIVVDNPEEVMKVLNALGVDAYRGATQIGLIEPDEGNKHMTHLENLVKCYPHEARYIVDHIIYLPINKTVPFQELDKICDRLQTAIKRCSKHPLTEPNIQWKLQSKL</sequence>
<dbReference type="GO" id="GO:0030170">
    <property type="term" value="F:pyridoxal phosphate binding"/>
    <property type="evidence" value="ECO:0007669"/>
    <property type="project" value="TreeGrafter"/>
</dbReference>
<gene>
    <name evidence="1" type="ORF">LSH36_329g03000</name>
</gene>
<comment type="caution">
    <text evidence="1">The sequence shown here is derived from an EMBL/GenBank/DDBJ whole genome shotgun (WGS) entry which is preliminary data.</text>
</comment>
<dbReference type="Pfam" id="PF01041">
    <property type="entry name" value="DegT_DnrJ_EryC1"/>
    <property type="match status" value="1"/>
</dbReference>
<dbReference type="InterPro" id="IPR015421">
    <property type="entry name" value="PyrdxlP-dep_Trfase_major"/>
</dbReference>